<dbReference type="Proteomes" id="UP000322899">
    <property type="component" value="Unassembled WGS sequence"/>
</dbReference>
<proteinExistence type="predicted"/>
<feature type="coiled-coil region" evidence="1">
    <location>
        <begin position="86"/>
        <end position="134"/>
    </location>
</feature>
<keyword evidence="7" id="KW-1185">Reference proteome</keyword>
<evidence type="ECO:0000313" key="2">
    <source>
        <dbReference type="EMBL" id="KAA0151203.1"/>
    </source>
</evidence>
<evidence type="ECO:0000313" key="5">
    <source>
        <dbReference type="EMBL" id="KAA0174400.1"/>
    </source>
</evidence>
<organism evidence="3 8">
    <name type="scientific">Cafeteria roenbergensis</name>
    <name type="common">Marine flagellate</name>
    <dbReference type="NCBI Taxonomy" id="33653"/>
    <lineage>
        <taxon>Eukaryota</taxon>
        <taxon>Sar</taxon>
        <taxon>Stramenopiles</taxon>
        <taxon>Bigyra</taxon>
        <taxon>Opalozoa</taxon>
        <taxon>Bicosoecida</taxon>
        <taxon>Cafeteriaceae</taxon>
        <taxon>Cafeteria</taxon>
    </lineage>
</organism>
<keyword evidence="1" id="KW-0175">Coiled coil</keyword>
<evidence type="ECO:0000313" key="7">
    <source>
        <dbReference type="Proteomes" id="UP000323011"/>
    </source>
</evidence>
<evidence type="ECO:0000313" key="6">
    <source>
        <dbReference type="Proteomes" id="UP000322899"/>
    </source>
</evidence>
<evidence type="ECO:0000313" key="3">
    <source>
        <dbReference type="EMBL" id="KAA0159036.1"/>
    </source>
</evidence>
<sequence>MAASGAYFATGGSTSDVEDALGQLREVIDELTAASAETEFLDRLRAARSRLESSLTGAHSDAAAAVRAMSKRVDTKIEDASRDAELERAKEELTAATREAGRLQAEVSALRGDKAIAEDRLAEVERSVEKVAARLEAARACQDVDVNQLAHKLGLYMTVCPIKWDLDAPEGVLRGLIAPPAGQGVPAAFEKDVRGMAATEVADELWAAVDAACDA</sequence>
<comment type="caution">
    <text evidence="3">The sequence shown here is derived from an EMBL/GenBank/DDBJ whole genome shotgun (WGS) entry which is preliminary data.</text>
</comment>
<dbReference type="Gene3D" id="3.30.160.570">
    <property type="entry name" value="Ncd80 complex, Spc24 subunit"/>
    <property type="match status" value="1"/>
</dbReference>
<dbReference type="EMBL" id="VLTM01000053">
    <property type="protein sequence ID" value="KAA0159468.1"/>
    <property type="molecule type" value="Genomic_DNA"/>
</dbReference>
<gene>
    <name evidence="5" type="ORF">FNF27_04193</name>
    <name evidence="3" type="ORF">FNF28_06010</name>
    <name evidence="2" type="ORF">FNF29_04679</name>
    <name evidence="4" type="ORF">FNF31_04834</name>
</gene>
<dbReference type="AlphaFoldDB" id="A0A5A8D112"/>
<dbReference type="Proteomes" id="UP000325113">
    <property type="component" value="Unassembled WGS sequence"/>
</dbReference>
<evidence type="ECO:0000313" key="4">
    <source>
        <dbReference type="EMBL" id="KAA0159468.1"/>
    </source>
</evidence>
<evidence type="ECO:0000256" key="1">
    <source>
        <dbReference type="SAM" id="Coils"/>
    </source>
</evidence>
<protein>
    <recommendedName>
        <fullName evidence="10">Kinetochore protein Spc24</fullName>
    </recommendedName>
</protein>
<dbReference type="OMA" id="KWDFDEL"/>
<evidence type="ECO:0000313" key="9">
    <source>
        <dbReference type="Proteomes" id="UP000325113"/>
    </source>
</evidence>
<dbReference type="EMBL" id="VLTO01000023">
    <property type="protein sequence ID" value="KAA0174400.1"/>
    <property type="molecule type" value="Genomic_DNA"/>
</dbReference>
<dbReference type="EMBL" id="VLTL01000138">
    <property type="protein sequence ID" value="KAA0159036.1"/>
    <property type="molecule type" value="Genomic_DNA"/>
</dbReference>
<name>A0A5A8D112_CAFRO</name>
<dbReference type="Proteomes" id="UP000324907">
    <property type="component" value="Unassembled WGS sequence"/>
</dbReference>
<evidence type="ECO:0000313" key="8">
    <source>
        <dbReference type="Proteomes" id="UP000324907"/>
    </source>
</evidence>
<evidence type="ECO:0008006" key="10">
    <source>
        <dbReference type="Google" id="ProtNLM"/>
    </source>
</evidence>
<accession>A0A5A8D112</accession>
<dbReference type="Proteomes" id="UP000323011">
    <property type="component" value="Unassembled WGS sequence"/>
</dbReference>
<reference evidence="6 7" key="1">
    <citation type="submission" date="2019-07" db="EMBL/GenBank/DDBJ databases">
        <title>Genomes of Cafeteria roenbergensis.</title>
        <authorList>
            <person name="Fischer M.G."/>
            <person name="Hackl T."/>
            <person name="Roman M."/>
        </authorList>
    </citation>
    <scope>NUCLEOTIDE SEQUENCE [LARGE SCALE GENOMIC DNA]</scope>
    <source>
        <strain evidence="2 7">BVI</strain>
        <strain evidence="4 9">Cflag</strain>
        <strain evidence="5 6">E4-10P</strain>
        <strain evidence="3 8">RCC970-E3</strain>
    </source>
</reference>
<dbReference type="EMBL" id="VLTN01000028">
    <property type="protein sequence ID" value="KAA0151203.1"/>
    <property type="molecule type" value="Genomic_DNA"/>
</dbReference>